<protein>
    <submittedName>
        <fullName evidence="3">Uncharacterized protein</fullName>
    </submittedName>
</protein>
<evidence type="ECO:0000313" key="4">
    <source>
        <dbReference type="Proteomes" id="UP000829354"/>
    </source>
</evidence>
<evidence type="ECO:0000313" key="3">
    <source>
        <dbReference type="EMBL" id="UMM35029.1"/>
    </source>
</evidence>
<organism evidence="3 4">
    <name type="scientific">Caenorhabditis briggsae</name>
    <dbReference type="NCBI Taxonomy" id="6238"/>
    <lineage>
        <taxon>Eukaryota</taxon>
        <taxon>Metazoa</taxon>
        <taxon>Ecdysozoa</taxon>
        <taxon>Nematoda</taxon>
        <taxon>Chromadorea</taxon>
        <taxon>Rhabditida</taxon>
        <taxon>Rhabditina</taxon>
        <taxon>Rhabditomorpha</taxon>
        <taxon>Rhabditoidea</taxon>
        <taxon>Rhabditidae</taxon>
        <taxon>Peloderinae</taxon>
        <taxon>Caenorhabditis</taxon>
    </lineage>
</organism>
<dbReference type="Proteomes" id="UP000829354">
    <property type="component" value="Chromosome V"/>
</dbReference>
<accession>A0AAE9F689</accession>
<proteinExistence type="predicted"/>
<name>A0AAE9F689_CAEBR</name>
<feature type="compositionally biased region" description="Polar residues" evidence="1">
    <location>
        <begin position="301"/>
        <end position="312"/>
    </location>
</feature>
<dbReference type="AlphaFoldDB" id="A0AAE9F689"/>
<feature type="compositionally biased region" description="Low complexity" evidence="1">
    <location>
        <begin position="345"/>
        <end position="388"/>
    </location>
</feature>
<feature type="compositionally biased region" description="Low complexity" evidence="1">
    <location>
        <begin position="253"/>
        <end position="280"/>
    </location>
</feature>
<feature type="region of interest" description="Disordered" evidence="1">
    <location>
        <begin position="211"/>
        <end position="288"/>
    </location>
</feature>
<reference evidence="3 4" key="1">
    <citation type="submission" date="2022-04" db="EMBL/GenBank/DDBJ databases">
        <title>Chromosome-level reference genomes for two strains of Caenorhabditis briggsae: an improved platform for comparative genomics.</title>
        <authorList>
            <person name="Stevens L."/>
            <person name="Andersen E."/>
        </authorList>
    </citation>
    <scope>NUCLEOTIDE SEQUENCE [LARGE SCALE GENOMIC DNA]</scope>
    <source>
        <strain evidence="3">VX34</strain>
        <tissue evidence="3">Whole-organism</tissue>
    </source>
</reference>
<feature type="compositionally biased region" description="Polar residues" evidence="1">
    <location>
        <begin position="222"/>
        <end position="252"/>
    </location>
</feature>
<feature type="compositionally biased region" description="Polar residues" evidence="1">
    <location>
        <begin position="328"/>
        <end position="344"/>
    </location>
</feature>
<feature type="signal peptide" evidence="2">
    <location>
        <begin position="1"/>
        <end position="16"/>
    </location>
</feature>
<sequence length="638" mass="69003">MKLLIGFLTCCLLVQTRTVIQKIILEPIFRITDAKATPTKSVFFTKLSQTLVLNNSDIPEINAVRGHTMEMFLKDLNCGIDTCQNFPSKVQPIYNVIDEKGRFKFDTNPLATDKILAKSGYLSTEWAVGLHGYDEYYSAADDLFAYANNYYPAQFHGCQTLGYAFEPIAIPENMPIYSLIELEVSGKVATTIGGISIEITTEDGVTVTPTTASTVPSDVSTNVSTDGIISTSSTHYEDSVSTTKEFMTSEAGTSQQESSIRSSTSSTNSDPTVSSATSTSEETDKCSTTIHLSTLSSISIKPSTTSVDPTAKSTESSDSSTTDPVEYSSVTTLQTTTSPQDAEISSSTSSFSTSTISKSRSSSLQPSQSSTSSHESTTKMSASTSSSAHHTRRINKHRTIYRFTATKFIESSTGRGSSTSSTKHYSITVSTVSDLSPTRDASTTTASTSTIMVKTTPSTTITTTIPYVNKYFKAEPILMFCASGTRTLKYSVGGDLKISPQSTSVVTRVNETKAYAFSSQVVKTELEKCGPTTTIFQWVNQAQGFLRLSTDVGVVQLSPVSWVGEFGYAFKSAQGNKCDFPLIPLKEMEQDNIVKISAGDQDEIALIEDEYKETGRILGYGVNCDVRTGGNILAKYPK</sequence>
<evidence type="ECO:0000256" key="1">
    <source>
        <dbReference type="SAM" id="MobiDB-lite"/>
    </source>
</evidence>
<dbReference type="EMBL" id="CP092624">
    <property type="protein sequence ID" value="UMM35029.1"/>
    <property type="molecule type" value="Genomic_DNA"/>
</dbReference>
<gene>
    <name evidence="3" type="ORF">L5515_007834</name>
</gene>
<feature type="compositionally biased region" description="Low complexity" evidence="1">
    <location>
        <begin position="211"/>
        <end position="221"/>
    </location>
</feature>
<keyword evidence="4" id="KW-1185">Reference proteome</keyword>
<feature type="compositionally biased region" description="Low complexity" evidence="1">
    <location>
        <begin position="313"/>
        <end position="323"/>
    </location>
</feature>
<keyword evidence="2" id="KW-0732">Signal</keyword>
<evidence type="ECO:0000256" key="2">
    <source>
        <dbReference type="SAM" id="SignalP"/>
    </source>
</evidence>
<feature type="chain" id="PRO_5042188841" evidence="2">
    <location>
        <begin position="17"/>
        <end position="638"/>
    </location>
</feature>
<feature type="region of interest" description="Disordered" evidence="1">
    <location>
        <begin position="300"/>
        <end position="396"/>
    </location>
</feature>